<dbReference type="PANTHER" id="PTHR24095:SF14">
    <property type="entry name" value="ACETYL-COENZYME A SYNTHETASE 1"/>
    <property type="match status" value="1"/>
</dbReference>
<dbReference type="Pfam" id="PF13193">
    <property type="entry name" value="AMP-binding_C"/>
    <property type="match status" value="1"/>
</dbReference>
<dbReference type="GO" id="GO:0005739">
    <property type="term" value="C:mitochondrion"/>
    <property type="evidence" value="ECO:0007669"/>
    <property type="project" value="TreeGrafter"/>
</dbReference>
<dbReference type="AlphaFoldDB" id="A0A3M7SIS9"/>
<gene>
    <name evidence="3" type="ORF">BpHYR1_054676</name>
</gene>
<evidence type="ECO:0000313" key="4">
    <source>
        <dbReference type="Proteomes" id="UP000276133"/>
    </source>
</evidence>
<dbReference type="EC" id="6.2.1.1" evidence="1"/>
<evidence type="ECO:0000259" key="2">
    <source>
        <dbReference type="Pfam" id="PF13193"/>
    </source>
</evidence>
<evidence type="ECO:0000313" key="3">
    <source>
        <dbReference type="EMBL" id="RNA35683.1"/>
    </source>
</evidence>
<dbReference type="SUPFAM" id="SSF56801">
    <property type="entry name" value="Acetyl-CoA synthetase-like"/>
    <property type="match status" value="1"/>
</dbReference>
<dbReference type="InterPro" id="IPR042099">
    <property type="entry name" value="ANL_N_sf"/>
</dbReference>
<name>A0A3M7SIS9_BRAPC</name>
<protein>
    <recommendedName>
        <fullName evidence="1">acetate--CoA ligase</fullName>
        <ecNumber evidence="1">6.2.1.1</ecNumber>
    </recommendedName>
</protein>
<dbReference type="InterPro" id="IPR045851">
    <property type="entry name" value="AMP-bd_C_sf"/>
</dbReference>
<dbReference type="Gene3D" id="3.40.50.12780">
    <property type="entry name" value="N-terminal domain of ligase-like"/>
    <property type="match status" value="1"/>
</dbReference>
<comment type="caution">
    <text evidence="3">The sequence shown here is derived from an EMBL/GenBank/DDBJ whole genome shotgun (WGS) entry which is preliminary data.</text>
</comment>
<dbReference type="Gene3D" id="3.30.300.30">
    <property type="match status" value="1"/>
</dbReference>
<keyword evidence="4" id="KW-1185">Reference proteome</keyword>
<accession>A0A3M7SIS9</accession>
<feature type="domain" description="AMP-binding enzyme C-terminal" evidence="2">
    <location>
        <begin position="97"/>
        <end position="174"/>
    </location>
</feature>
<dbReference type="STRING" id="10195.A0A3M7SIS9"/>
<evidence type="ECO:0000256" key="1">
    <source>
        <dbReference type="ARBA" id="ARBA00013275"/>
    </source>
</evidence>
<dbReference type="PANTHER" id="PTHR24095">
    <property type="entry name" value="ACETYL-COENZYME A SYNTHETASE"/>
    <property type="match status" value="1"/>
</dbReference>
<dbReference type="EMBL" id="REGN01001297">
    <property type="protein sequence ID" value="RNA35683.1"/>
    <property type="molecule type" value="Genomic_DNA"/>
</dbReference>
<sequence>MAMRPFFGIQLALMDEAGKEIELKNNRGILCIKKPWPSMAMTVYGDHERFLQTYLEPYRGYFFTGDSALADQDAHLRITGRVDDVMNVSGHRVGTAEIESVLNEHEDVAESAVVGFAHELTGEAVFAYVVLKEQTKSQNIQPELKSLVKQKIAAHAVPNKILITKHLPKTRSGKIMRRILRKFANNEFNELGDLSTLSEPQAIEEIKNLLLNNQTYHF</sequence>
<dbReference type="OrthoDB" id="1706066at2759"/>
<organism evidence="3 4">
    <name type="scientific">Brachionus plicatilis</name>
    <name type="common">Marine rotifer</name>
    <name type="synonym">Brachionus muelleri</name>
    <dbReference type="NCBI Taxonomy" id="10195"/>
    <lineage>
        <taxon>Eukaryota</taxon>
        <taxon>Metazoa</taxon>
        <taxon>Spiralia</taxon>
        <taxon>Gnathifera</taxon>
        <taxon>Rotifera</taxon>
        <taxon>Eurotatoria</taxon>
        <taxon>Monogononta</taxon>
        <taxon>Pseudotrocha</taxon>
        <taxon>Ploima</taxon>
        <taxon>Brachionidae</taxon>
        <taxon>Brachionus</taxon>
    </lineage>
</organism>
<dbReference type="GO" id="GO:0006085">
    <property type="term" value="P:acetyl-CoA biosynthetic process"/>
    <property type="evidence" value="ECO:0007669"/>
    <property type="project" value="TreeGrafter"/>
</dbReference>
<dbReference type="Proteomes" id="UP000276133">
    <property type="component" value="Unassembled WGS sequence"/>
</dbReference>
<proteinExistence type="predicted"/>
<reference evidence="3 4" key="1">
    <citation type="journal article" date="2018" name="Sci. Rep.">
        <title>Genomic signatures of local adaptation to the degree of environmental predictability in rotifers.</title>
        <authorList>
            <person name="Franch-Gras L."/>
            <person name="Hahn C."/>
            <person name="Garcia-Roger E.M."/>
            <person name="Carmona M.J."/>
            <person name="Serra M."/>
            <person name="Gomez A."/>
        </authorList>
    </citation>
    <scope>NUCLEOTIDE SEQUENCE [LARGE SCALE GENOMIC DNA]</scope>
    <source>
        <strain evidence="3">HYR1</strain>
    </source>
</reference>
<dbReference type="InterPro" id="IPR025110">
    <property type="entry name" value="AMP-bd_C"/>
</dbReference>
<dbReference type="GO" id="GO:0003987">
    <property type="term" value="F:acetate-CoA ligase activity"/>
    <property type="evidence" value="ECO:0007669"/>
    <property type="project" value="UniProtKB-EC"/>
</dbReference>